<comment type="function">
    <text evidence="4">Forms part of the ribosomal stalk which helps the ribosome interact with GTP-bound translation factors. Is thus essential for accurate translation.</text>
</comment>
<dbReference type="GO" id="GO:0006412">
    <property type="term" value="P:translation"/>
    <property type="evidence" value="ECO:0007669"/>
    <property type="project" value="UniProtKB-UniRule"/>
</dbReference>
<dbReference type="SUPFAM" id="SSF54736">
    <property type="entry name" value="ClpS-like"/>
    <property type="match status" value="1"/>
</dbReference>
<dbReference type="GO" id="GO:0022625">
    <property type="term" value="C:cytosolic large ribosomal subunit"/>
    <property type="evidence" value="ECO:0007669"/>
    <property type="project" value="TreeGrafter"/>
</dbReference>
<accession>A0A926S8B0</accession>
<dbReference type="AlphaFoldDB" id="A0A926S8B0"/>
<dbReference type="Pfam" id="PF16320">
    <property type="entry name" value="Ribosomal_L12_N"/>
    <property type="match status" value="1"/>
</dbReference>
<dbReference type="FunFam" id="3.30.1390.10:FF:000001">
    <property type="entry name" value="50S ribosomal protein L7/L12"/>
    <property type="match status" value="1"/>
</dbReference>
<dbReference type="GO" id="GO:0003729">
    <property type="term" value="F:mRNA binding"/>
    <property type="evidence" value="ECO:0007669"/>
    <property type="project" value="TreeGrafter"/>
</dbReference>
<comment type="subunit">
    <text evidence="4">Homodimer. Part of the ribosomal stalk of the 50S ribosomal subunit. Forms a multimeric L10(L12)X complex, where L10 forms an elongated spine to which 2 to 4 L12 dimers bind in a sequential fashion. Binds GTP-bound translation factors.</text>
</comment>
<dbReference type="RefSeq" id="WP_190294356.1">
    <property type="nucleotide sequence ID" value="NZ_JABFCZ010000050.1"/>
</dbReference>
<dbReference type="InterPro" id="IPR013823">
    <property type="entry name" value="Ribosomal_bL12_C"/>
</dbReference>
<name>A0A926S8B0_9HYPH</name>
<evidence type="ECO:0000259" key="5">
    <source>
        <dbReference type="Pfam" id="PF00542"/>
    </source>
</evidence>
<feature type="domain" description="Large ribosomal subunit protein bL12 C-terminal" evidence="5">
    <location>
        <begin position="60"/>
        <end position="126"/>
    </location>
</feature>
<dbReference type="InterPro" id="IPR036235">
    <property type="entry name" value="Ribosomal_bL12_oligo_N_sf"/>
</dbReference>
<keyword evidence="3 4" id="KW-0687">Ribonucleoprotein</keyword>
<feature type="domain" description="Large ribosomal subunit protein bL12 oligomerization" evidence="6">
    <location>
        <begin position="4"/>
        <end position="49"/>
    </location>
</feature>
<dbReference type="InterPro" id="IPR000206">
    <property type="entry name" value="Ribosomal_bL12"/>
</dbReference>
<evidence type="ECO:0000256" key="4">
    <source>
        <dbReference type="HAMAP-Rule" id="MF_00368"/>
    </source>
</evidence>
<dbReference type="CDD" id="cd00387">
    <property type="entry name" value="Ribosomal_L7_L12"/>
    <property type="match status" value="1"/>
</dbReference>
<evidence type="ECO:0000256" key="3">
    <source>
        <dbReference type="ARBA" id="ARBA00023274"/>
    </source>
</evidence>
<evidence type="ECO:0000256" key="1">
    <source>
        <dbReference type="ARBA" id="ARBA00007197"/>
    </source>
</evidence>
<dbReference type="Gene3D" id="1.20.5.710">
    <property type="entry name" value="Single helix bin"/>
    <property type="match status" value="1"/>
</dbReference>
<evidence type="ECO:0000259" key="6">
    <source>
        <dbReference type="Pfam" id="PF16320"/>
    </source>
</evidence>
<dbReference type="InterPro" id="IPR014719">
    <property type="entry name" value="Ribosomal_bL12_C/ClpS-like"/>
</dbReference>
<evidence type="ECO:0000313" key="7">
    <source>
        <dbReference type="EMBL" id="MBD1549666.1"/>
    </source>
</evidence>
<dbReference type="EMBL" id="JABFCZ010000050">
    <property type="protein sequence ID" value="MBD1549666.1"/>
    <property type="molecule type" value="Genomic_DNA"/>
</dbReference>
<dbReference type="GO" id="GO:0003735">
    <property type="term" value="F:structural constituent of ribosome"/>
    <property type="evidence" value="ECO:0007669"/>
    <property type="project" value="InterPro"/>
</dbReference>
<dbReference type="SUPFAM" id="SSF48300">
    <property type="entry name" value="Ribosomal protein L7/12, oligomerisation (N-terminal) domain"/>
    <property type="match status" value="1"/>
</dbReference>
<dbReference type="FunFam" id="1.20.5.710:FF:000007">
    <property type="entry name" value="50S ribosomal protein L7/L12"/>
    <property type="match status" value="1"/>
</dbReference>
<dbReference type="InterPro" id="IPR008932">
    <property type="entry name" value="Ribosomal_bL12_oligo"/>
</dbReference>
<evidence type="ECO:0000313" key="8">
    <source>
        <dbReference type="Proteomes" id="UP000598467"/>
    </source>
</evidence>
<evidence type="ECO:0000256" key="2">
    <source>
        <dbReference type="ARBA" id="ARBA00022980"/>
    </source>
</evidence>
<gene>
    <name evidence="4 7" type="primary">rplL</name>
    <name evidence="7" type="ORF">HK439_25720</name>
</gene>
<dbReference type="Gene3D" id="3.30.1390.10">
    <property type="match status" value="1"/>
</dbReference>
<reference evidence="7" key="1">
    <citation type="submission" date="2020-05" db="EMBL/GenBank/DDBJ databases">
        <title>Identification of trans-AT polyketide cluster in two marine bacteria, producers of a novel glutaramide-containing polyketide sesbanimide D and analogs.</title>
        <authorList>
            <person name="Kacar D."/>
            <person name="Rodriguez P."/>
            <person name="Canedo L."/>
            <person name="Gonzalez E."/>
            <person name="Galan B."/>
            <person name="De La Calle F."/>
            <person name="Garcia J.L."/>
        </authorList>
    </citation>
    <scope>NUCLEOTIDE SEQUENCE</scope>
    <source>
        <strain evidence="7">PHM038</strain>
    </source>
</reference>
<dbReference type="NCBIfam" id="TIGR00855">
    <property type="entry name" value="L12"/>
    <property type="match status" value="1"/>
</dbReference>
<dbReference type="HAMAP" id="MF_00368">
    <property type="entry name" value="Ribosomal_bL12"/>
    <property type="match status" value="1"/>
</dbReference>
<keyword evidence="2 4" id="KW-0689">Ribosomal protein</keyword>
<organism evidence="7 8">
    <name type="scientific">Roseibium aggregatum</name>
    <dbReference type="NCBI Taxonomy" id="187304"/>
    <lineage>
        <taxon>Bacteria</taxon>
        <taxon>Pseudomonadati</taxon>
        <taxon>Pseudomonadota</taxon>
        <taxon>Alphaproteobacteria</taxon>
        <taxon>Hyphomicrobiales</taxon>
        <taxon>Stappiaceae</taxon>
        <taxon>Roseibium</taxon>
    </lineage>
</organism>
<comment type="caution">
    <text evidence="7">The sequence shown here is derived from an EMBL/GenBank/DDBJ whole genome shotgun (WGS) entry which is preliminary data.</text>
</comment>
<proteinExistence type="inferred from homology"/>
<dbReference type="Pfam" id="PF00542">
    <property type="entry name" value="Ribosomal_L12"/>
    <property type="match status" value="1"/>
</dbReference>
<dbReference type="PANTHER" id="PTHR45987:SF4">
    <property type="entry name" value="LARGE RIBOSOMAL SUBUNIT PROTEIN BL12M"/>
    <property type="match status" value="1"/>
</dbReference>
<dbReference type="PANTHER" id="PTHR45987">
    <property type="entry name" value="39S RIBOSOMAL PROTEIN L12"/>
    <property type="match status" value="1"/>
</dbReference>
<sequence>MADLEKLVDELSSLTVMEAAELSKLLEEKWGVSAAAPVAVAAAAAGGGEGAAAAEEKTEFDVVLASAGDKKINVIKEVRAITGLGLKEAKELVESAPKPVKEGVSKDEAEELKKKLEEAGASVELK</sequence>
<dbReference type="Proteomes" id="UP000598467">
    <property type="component" value="Unassembled WGS sequence"/>
</dbReference>
<comment type="similarity">
    <text evidence="1 4">Belongs to the bacterial ribosomal protein bL12 family.</text>
</comment>
<protein>
    <recommendedName>
        <fullName evidence="4">Large ribosomal subunit protein bL12</fullName>
    </recommendedName>
</protein>